<keyword evidence="1" id="KW-0812">Transmembrane</keyword>
<protein>
    <submittedName>
        <fullName evidence="2">CLUMA_CG020143, isoform A</fullName>
    </submittedName>
</protein>
<feature type="transmembrane region" description="Helical" evidence="1">
    <location>
        <begin position="93"/>
        <end position="112"/>
    </location>
</feature>
<sequence>MLKTAYINEKNDSRDNPTSALDIEHHSNQTIVGSELNATYAFEITKKNSKNKIYHTHIISMSNVFLFIYLQYNKFAAKLFQEKSRRKKMCKMLALSLYFLFDLQQISFATAIEFNRII</sequence>
<proteinExistence type="predicted"/>
<dbReference type="AlphaFoldDB" id="A0A1J1J6P1"/>
<organism evidence="2 3">
    <name type="scientific">Clunio marinus</name>
    <dbReference type="NCBI Taxonomy" id="568069"/>
    <lineage>
        <taxon>Eukaryota</taxon>
        <taxon>Metazoa</taxon>
        <taxon>Ecdysozoa</taxon>
        <taxon>Arthropoda</taxon>
        <taxon>Hexapoda</taxon>
        <taxon>Insecta</taxon>
        <taxon>Pterygota</taxon>
        <taxon>Neoptera</taxon>
        <taxon>Endopterygota</taxon>
        <taxon>Diptera</taxon>
        <taxon>Nematocera</taxon>
        <taxon>Chironomoidea</taxon>
        <taxon>Chironomidae</taxon>
        <taxon>Clunio</taxon>
    </lineage>
</organism>
<gene>
    <name evidence="2" type="ORF">CLUMA_CG020143</name>
</gene>
<dbReference type="Proteomes" id="UP000183832">
    <property type="component" value="Unassembled WGS sequence"/>
</dbReference>
<reference evidence="2 3" key="1">
    <citation type="submission" date="2015-04" db="EMBL/GenBank/DDBJ databases">
        <authorList>
            <person name="Syromyatnikov M.Y."/>
            <person name="Popov V.N."/>
        </authorList>
    </citation>
    <scope>NUCLEOTIDE SEQUENCE [LARGE SCALE GENOMIC DNA]</scope>
</reference>
<name>A0A1J1J6P1_9DIPT</name>
<keyword evidence="1" id="KW-1133">Transmembrane helix</keyword>
<keyword evidence="3" id="KW-1185">Reference proteome</keyword>
<evidence type="ECO:0000313" key="2">
    <source>
        <dbReference type="EMBL" id="CRL07150.1"/>
    </source>
</evidence>
<evidence type="ECO:0000256" key="1">
    <source>
        <dbReference type="SAM" id="Phobius"/>
    </source>
</evidence>
<dbReference type="EMBL" id="CVRI01000070">
    <property type="protein sequence ID" value="CRL07150.1"/>
    <property type="molecule type" value="Genomic_DNA"/>
</dbReference>
<keyword evidence="1" id="KW-0472">Membrane</keyword>
<feature type="transmembrane region" description="Helical" evidence="1">
    <location>
        <begin position="53"/>
        <end position="72"/>
    </location>
</feature>
<accession>A0A1J1J6P1</accession>
<evidence type="ECO:0000313" key="3">
    <source>
        <dbReference type="Proteomes" id="UP000183832"/>
    </source>
</evidence>